<gene>
    <name evidence="1" type="ORF">DPMN_159067</name>
</gene>
<reference evidence="1" key="1">
    <citation type="journal article" date="2019" name="bioRxiv">
        <title>The Genome of the Zebra Mussel, Dreissena polymorpha: A Resource for Invasive Species Research.</title>
        <authorList>
            <person name="McCartney M.A."/>
            <person name="Auch B."/>
            <person name="Kono T."/>
            <person name="Mallez S."/>
            <person name="Zhang Y."/>
            <person name="Obille A."/>
            <person name="Becker A."/>
            <person name="Abrahante J.E."/>
            <person name="Garbe J."/>
            <person name="Badalamenti J.P."/>
            <person name="Herman A."/>
            <person name="Mangelson H."/>
            <person name="Liachko I."/>
            <person name="Sullivan S."/>
            <person name="Sone E.D."/>
            <person name="Koren S."/>
            <person name="Silverstein K.A.T."/>
            <person name="Beckman K.B."/>
            <person name="Gohl D.M."/>
        </authorList>
    </citation>
    <scope>NUCLEOTIDE SEQUENCE</scope>
    <source>
        <strain evidence="1">Duluth1</strain>
        <tissue evidence="1">Whole animal</tissue>
    </source>
</reference>
<reference evidence="1" key="2">
    <citation type="submission" date="2020-11" db="EMBL/GenBank/DDBJ databases">
        <authorList>
            <person name="McCartney M.A."/>
            <person name="Auch B."/>
            <person name="Kono T."/>
            <person name="Mallez S."/>
            <person name="Becker A."/>
            <person name="Gohl D.M."/>
            <person name="Silverstein K.A.T."/>
            <person name="Koren S."/>
            <person name="Bechman K.B."/>
            <person name="Herman A."/>
            <person name="Abrahante J.E."/>
            <person name="Garbe J."/>
        </authorList>
    </citation>
    <scope>NUCLEOTIDE SEQUENCE</scope>
    <source>
        <strain evidence="1">Duluth1</strain>
        <tissue evidence="1">Whole animal</tissue>
    </source>
</reference>
<protein>
    <submittedName>
        <fullName evidence="1">Uncharacterized protein</fullName>
    </submittedName>
</protein>
<keyword evidence="2" id="KW-1185">Reference proteome</keyword>
<comment type="caution">
    <text evidence="1">The sequence shown here is derived from an EMBL/GenBank/DDBJ whole genome shotgun (WGS) entry which is preliminary data.</text>
</comment>
<evidence type="ECO:0000313" key="1">
    <source>
        <dbReference type="EMBL" id="KAH3781241.1"/>
    </source>
</evidence>
<evidence type="ECO:0000313" key="2">
    <source>
        <dbReference type="Proteomes" id="UP000828390"/>
    </source>
</evidence>
<sequence length="134" mass="14861">MSYKGQWMCYIQDVPSRSNSQGVWVSMTKISCPARACRSKACLSWVCGHDGNSVYINEHGKIKCAHSEKSEGIHIADVCQSGWTCGDSSHKDEYIKSDFDSFVFAVSDALKFSSKQSSSWIVTLTSSLGRQFDV</sequence>
<dbReference type="Proteomes" id="UP000828390">
    <property type="component" value="Unassembled WGS sequence"/>
</dbReference>
<name>A0A9D4EML1_DREPO</name>
<proteinExistence type="predicted"/>
<accession>A0A9D4EML1</accession>
<dbReference type="AlphaFoldDB" id="A0A9D4EML1"/>
<dbReference type="EMBL" id="JAIWYP010000008">
    <property type="protein sequence ID" value="KAH3781241.1"/>
    <property type="molecule type" value="Genomic_DNA"/>
</dbReference>
<organism evidence="1 2">
    <name type="scientific">Dreissena polymorpha</name>
    <name type="common">Zebra mussel</name>
    <name type="synonym">Mytilus polymorpha</name>
    <dbReference type="NCBI Taxonomy" id="45954"/>
    <lineage>
        <taxon>Eukaryota</taxon>
        <taxon>Metazoa</taxon>
        <taxon>Spiralia</taxon>
        <taxon>Lophotrochozoa</taxon>
        <taxon>Mollusca</taxon>
        <taxon>Bivalvia</taxon>
        <taxon>Autobranchia</taxon>
        <taxon>Heteroconchia</taxon>
        <taxon>Euheterodonta</taxon>
        <taxon>Imparidentia</taxon>
        <taxon>Neoheterodontei</taxon>
        <taxon>Myida</taxon>
        <taxon>Dreissenoidea</taxon>
        <taxon>Dreissenidae</taxon>
        <taxon>Dreissena</taxon>
    </lineage>
</organism>